<dbReference type="InterPro" id="IPR050595">
    <property type="entry name" value="Bact_response_regulator"/>
</dbReference>
<feature type="modified residue" description="4-aspartylphosphate" evidence="2">
    <location>
        <position position="64"/>
    </location>
</feature>
<dbReference type="InterPro" id="IPR011006">
    <property type="entry name" value="CheY-like_superfamily"/>
</dbReference>
<dbReference type="Pfam" id="PF00072">
    <property type="entry name" value="Response_reg"/>
    <property type="match status" value="1"/>
</dbReference>
<organism evidence="4 5">
    <name type="scientific">Urbifossiella limnaea</name>
    <dbReference type="NCBI Taxonomy" id="2528023"/>
    <lineage>
        <taxon>Bacteria</taxon>
        <taxon>Pseudomonadati</taxon>
        <taxon>Planctomycetota</taxon>
        <taxon>Planctomycetia</taxon>
        <taxon>Gemmatales</taxon>
        <taxon>Gemmataceae</taxon>
        <taxon>Urbifossiella</taxon>
    </lineage>
</organism>
<dbReference type="OrthoDB" id="1901654at2"/>
<proteinExistence type="predicted"/>
<dbReference type="PANTHER" id="PTHR44591">
    <property type="entry name" value="STRESS RESPONSE REGULATOR PROTEIN 1"/>
    <property type="match status" value="1"/>
</dbReference>
<dbReference type="PANTHER" id="PTHR44591:SF3">
    <property type="entry name" value="RESPONSE REGULATORY DOMAIN-CONTAINING PROTEIN"/>
    <property type="match status" value="1"/>
</dbReference>
<dbReference type="SMART" id="SM00448">
    <property type="entry name" value="REC"/>
    <property type="match status" value="1"/>
</dbReference>
<sequence length="131" mass="13613">MTATDFAARPLGGARVVVLDADSDGSASLAGMLRLSGFDADEAHTVRDAIRLVAATRPSAVLMDLSLDSDPLRLIRQLRGTPGGPVVVVVTGDTDPAQRSAATAAGAADFFLKPADPLTLVRRLHHLCQPS</sequence>
<protein>
    <submittedName>
        <fullName evidence="4">Response regulator MprA</fullName>
    </submittedName>
</protein>
<feature type="domain" description="Response regulatory" evidence="3">
    <location>
        <begin position="15"/>
        <end position="128"/>
    </location>
</feature>
<dbReference type="GO" id="GO:0000160">
    <property type="term" value="P:phosphorelay signal transduction system"/>
    <property type="evidence" value="ECO:0007669"/>
    <property type="project" value="InterPro"/>
</dbReference>
<dbReference type="Gene3D" id="3.40.50.2300">
    <property type="match status" value="1"/>
</dbReference>
<dbReference type="RefSeq" id="WP_145242692.1">
    <property type="nucleotide sequence ID" value="NZ_CP036273.1"/>
</dbReference>
<gene>
    <name evidence="4" type="primary">mprA_4</name>
    <name evidence="4" type="ORF">ETAA1_47130</name>
</gene>
<dbReference type="AlphaFoldDB" id="A0A517XYY2"/>
<dbReference type="Proteomes" id="UP000319576">
    <property type="component" value="Chromosome"/>
</dbReference>
<dbReference type="PROSITE" id="PS50110">
    <property type="entry name" value="RESPONSE_REGULATORY"/>
    <property type="match status" value="1"/>
</dbReference>
<keyword evidence="1 2" id="KW-0597">Phosphoprotein</keyword>
<name>A0A517XYY2_9BACT</name>
<accession>A0A517XYY2</accession>
<dbReference type="KEGG" id="uli:ETAA1_47130"/>
<reference evidence="4 5" key="1">
    <citation type="submission" date="2019-02" db="EMBL/GenBank/DDBJ databases">
        <title>Deep-cultivation of Planctomycetes and their phenomic and genomic characterization uncovers novel biology.</title>
        <authorList>
            <person name="Wiegand S."/>
            <person name="Jogler M."/>
            <person name="Boedeker C."/>
            <person name="Pinto D."/>
            <person name="Vollmers J."/>
            <person name="Rivas-Marin E."/>
            <person name="Kohn T."/>
            <person name="Peeters S.H."/>
            <person name="Heuer A."/>
            <person name="Rast P."/>
            <person name="Oberbeckmann S."/>
            <person name="Bunk B."/>
            <person name="Jeske O."/>
            <person name="Meyerdierks A."/>
            <person name="Storesund J.E."/>
            <person name="Kallscheuer N."/>
            <person name="Luecker S."/>
            <person name="Lage O.M."/>
            <person name="Pohl T."/>
            <person name="Merkel B.J."/>
            <person name="Hornburger P."/>
            <person name="Mueller R.-W."/>
            <person name="Bruemmer F."/>
            <person name="Labrenz M."/>
            <person name="Spormann A.M."/>
            <person name="Op den Camp H."/>
            <person name="Overmann J."/>
            <person name="Amann R."/>
            <person name="Jetten M.S.M."/>
            <person name="Mascher T."/>
            <person name="Medema M.H."/>
            <person name="Devos D.P."/>
            <person name="Kaster A.-K."/>
            <person name="Ovreas L."/>
            <person name="Rohde M."/>
            <person name="Galperin M.Y."/>
            <person name="Jogler C."/>
        </authorList>
    </citation>
    <scope>NUCLEOTIDE SEQUENCE [LARGE SCALE GENOMIC DNA]</scope>
    <source>
        <strain evidence="4 5">ETA_A1</strain>
    </source>
</reference>
<evidence type="ECO:0000313" key="4">
    <source>
        <dbReference type="EMBL" id="QDU22727.1"/>
    </source>
</evidence>
<evidence type="ECO:0000313" key="5">
    <source>
        <dbReference type="Proteomes" id="UP000319576"/>
    </source>
</evidence>
<keyword evidence="5" id="KW-1185">Reference proteome</keyword>
<dbReference type="EMBL" id="CP036273">
    <property type="protein sequence ID" value="QDU22727.1"/>
    <property type="molecule type" value="Genomic_DNA"/>
</dbReference>
<dbReference type="SUPFAM" id="SSF52172">
    <property type="entry name" value="CheY-like"/>
    <property type="match status" value="1"/>
</dbReference>
<dbReference type="InterPro" id="IPR001789">
    <property type="entry name" value="Sig_transdc_resp-reg_receiver"/>
</dbReference>
<evidence type="ECO:0000256" key="1">
    <source>
        <dbReference type="ARBA" id="ARBA00022553"/>
    </source>
</evidence>
<evidence type="ECO:0000259" key="3">
    <source>
        <dbReference type="PROSITE" id="PS50110"/>
    </source>
</evidence>
<evidence type="ECO:0000256" key="2">
    <source>
        <dbReference type="PROSITE-ProRule" id="PRU00169"/>
    </source>
</evidence>